<dbReference type="EMBL" id="JACZDF010000002">
    <property type="protein sequence ID" value="MBD9698885.1"/>
    <property type="molecule type" value="Genomic_DNA"/>
</dbReference>
<accession>A0ABR9DP42</accession>
<feature type="transmembrane region" description="Helical" evidence="1">
    <location>
        <begin position="94"/>
        <end position="113"/>
    </location>
</feature>
<evidence type="ECO:0008006" key="4">
    <source>
        <dbReference type="Google" id="ProtNLM"/>
    </source>
</evidence>
<keyword evidence="1" id="KW-1133">Transmembrane helix</keyword>
<gene>
    <name evidence="2" type="ORF">IGS67_05165</name>
</gene>
<comment type="caution">
    <text evidence="2">The sequence shown here is derived from an EMBL/GenBank/DDBJ whole genome shotgun (WGS) entry which is preliminary data.</text>
</comment>
<keyword evidence="1" id="KW-0812">Transmembrane</keyword>
<sequence>MDLVYKILLILHLLSWAMILGGVIVTLKEPRLAKGTMHAALTALVTGLLLVGVKEMGDGSLNHMKIGIKTLVTIAVVVMTILGEKKPERVTKGYLGGLLALVVVNVSLAVGWGDTHVA</sequence>
<name>A0ABR9DP42_9MICO</name>
<reference evidence="2 3" key="1">
    <citation type="submission" date="2020-09" db="EMBL/GenBank/DDBJ databases">
        <title>Flavimobilis rhizosphaerae sp. nov., isolated from rhizosphere soil of Spartina alterniflora.</title>
        <authorList>
            <person name="Hanqin C."/>
        </authorList>
    </citation>
    <scope>NUCLEOTIDE SEQUENCE [LARGE SCALE GENOMIC DNA]</scope>
    <source>
        <strain evidence="2 3">GY 10621</strain>
    </source>
</reference>
<feature type="transmembrane region" description="Helical" evidence="1">
    <location>
        <begin position="39"/>
        <end position="57"/>
    </location>
</feature>
<feature type="transmembrane region" description="Helical" evidence="1">
    <location>
        <begin position="63"/>
        <end position="82"/>
    </location>
</feature>
<dbReference type="RefSeq" id="WP_192278504.1">
    <property type="nucleotide sequence ID" value="NZ_JACZDF010000002.1"/>
</dbReference>
<dbReference type="Proteomes" id="UP000642107">
    <property type="component" value="Unassembled WGS sequence"/>
</dbReference>
<evidence type="ECO:0000313" key="2">
    <source>
        <dbReference type="EMBL" id="MBD9698885.1"/>
    </source>
</evidence>
<proteinExistence type="predicted"/>
<evidence type="ECO:0000313" key="3">
    <source>
        <dbReference type="Proteomes" id="UP000642107"/>
    </source>
</evidence>
<organism evidence="2 3">
    <name type="scientific">Flavimobilis rhizosphaerae</name>
    <dbReference type="NCBI Taxonomy" id="2775421"/>
    <lineage>
        <taxon>Bacteria</taxon>
        <taxon>Bacillati</taxon>
        <taxon>Actinomycetota</taxon>
        <taxon>Actinomycetes</taxon>
        <taxon>Micrococcales</taxon>
        <taxon>Jonesiaceae</taxon>
        <taxon>Flavimobilis</taxon>
    </lineage>
</organism>
<feature type="transmembrane region" description="Helical" evidence="1">
    <location>
        <begin position="6"/>
        <end position="27"/>
    </location>
</feature>
<keyword evidence="1" id="KW-0472">Membrane</keyword>
<keyword evidence="3" id="KW-1185">Reference proteome</keyword>
<evidence type="ECO:0000256" key="1">
    <source>
        <dbReference type="SAM" id="Phobius"/>
    </source>
</evidence>
<protein>
    <recommendedName>
        <fullName evidence="4">Integral membrane protein</fullName>
    </recommendedName>
</protein>